<dbReference type="STRING" id="1458985.BJP34_16315"/>
<evidence type="ECO:0000256" key="1">
    <source>
        <dbReference type="ARBA" id="ARBA00022679"/>
    </source>
</evidence>
<gene>
    <name evidence="2" type="ORF">BJP34_16315</name>
</gene>
<keyword evidence="1" id="KW-0808">Transferase</keyword>
<dbReference type="SUPFAM" id="SSF53448">
    <property type="entry name" value="Nucleotide-diphospho-sugar transferases"/>
    <property type="match status" value="1"/>
</dbReference>
<dbReference type="KEGG" id="mpro:BJP34_16315"/>
<dbReference type="InterPro" id="IPR029044">
    <property type="entry name" value="Nucleotide-diphossugar_trans"/>
</dbReference>
<dbReference type="OrthoDB" id="480149at2"/>
<dbReference type="RefSeq" id="WP_070393252.1">
    <property type="nucleotide sequence ID" value="NZ_CP017599.1"/>
</dbReference>
<name>A0A1D8TT23_9CYAN</name>
<dbReference type="Pfam" id="PF11051">
    <property type="entry name" value="Mannosyl_trans3"/>
    <property type="match status" value="1"/>
</dbReference>
<dbReference type="NCBIfam" id="NF045582">
    <property type="entry name" value="Npun_R2823_gen"/>
    <property type="match status" value="1"/>
</dbReference>
<evidence type="ECO:0000313" key="2">
    <source>
        <dbReference type="EMBL" id="AOX00799.1"/>
    </source>
</evidence>
<reference evidence="3" key="1">
    <citation type="submission" date="2016-10" db="EMBL/GenBank/DDBJ databases">
        <title>Comparative genomics uncovers the prolific and rare metabolic potential of the cyanobacterial genus Moorea.</title>
        <authorList>
            <person name="Leao T."/>
            <person name="Castelao G."/>
            <person name="Korobeynikov A."/>
            <person name="Monroe E.A."/>
            <person name="Podell S."/>
            <person name="Glukhov E."/>
            <person name="Allen E."/>
            <person name="Gerwick W.H."/>
            <person name="Gerwick L."/>
        </authorList>
    </citation>
    <scope>NUCLEOTIDE SEQUENCE [LARGE SCALE GENOMIC DNA]</scope>
    <source>
        <strain evidence="3">PAL-8-15-08-1</strain>
    </source>
</reference>
<dbReference type="InterPro" id="IPR054619">
    <property type="entry name" value="Npun_R2821-like"/>
</dbReference>
<dbReference type="Proteomes" id="UP000177870">
    <property type="component" value="Chromosome"/>
</dbReference>
<proteinExistence type="predicted"/>
<sequence>MNRGIYITANDRVIEQSIALLNSIRSYDSDTPIVLIPYDDNYQKVAQILKESYGVEIYPDLAFIERLSTKLHEIFGEGFFARPNQFRKQACWFGTFDEFIYIDTDIVVFEKIADTLDYLADYDFICCDYQHVGGITNVFTPKVIEDKIFSEAELKDIFNGGFWGAKKNKISEETLYETFAECAAHPEYFDFSQKTSDQPIINYMILKQMHHRFNIVRRPGGAPGNWAGSKQFQTQGVRLIDPNLNQPLQYLHWAGIRIQPGCPYWDIWKHYRYLNEPMPEDESLQPKTQKSLWEQITNKLHKSLKK</sequence>
<dbReference type="GO" id="GO:0016757">
    <property type="term" value="F:glycosyltransferase activity"/>
    <property type="evidence" value="ECO:0007669"/>
    <property type="project" value="InterPro"/>
</dbReference>
<accession>A0A1D8TT23</accession>
<dbReference type="InterPro" id="IPR022751">
    <property type="entry name" value="Alpha_mannosyltransferase"/>
</dbReference>
<protein>
    <submittedName>
        <fullName evidence="2">Methionine synthase</fullName>
    </submittedName>
</protein>
<organism evidence="2 3">
    <name type="scientific">Moorena producens PAL-8-15-08-1</name>
    <dbReference type="NCBI Taxonomy" id="1458985"/>
    <lineage>
        <taxon>Bacteria</taxon>
        <taxon>Bacillati</taxon>
        <taxon>Cyanobacteriota</taxon>
        <taxon>Cyanophyceae</taxon>
        <taxon>Coleofasciculales</taxon>
        <taxon>Coleofasciculaceae</taxon>
        <taxon>Moorena</taxon>
    </lineage>
</organism>
<dbReference type="AlphaFoldDB" id="A0A1D8TT23"/>
<evidence type="ECO:0000313" key="3">
    <source>
        <dbReference type="Proteomes" id="UP000177870"/>
    </source>
</evidence>
<dbReference type="EMBL" id="CP017599">
    <property type="protein sequence ID" value="AOX00799.1"/>
    <property type="molecule type" value="Genomic_DNA"/>
</dbReference>
<dbReference type="Gene3D" id="3.90.550.10">
    <property type="entry name" value="Spore Coat Polysaccharide Biosynthesis Protein SpsA, Chain A"/>
    <property type="match status" value="1"/>
</dbReference>